<dbReference type="EMBL" id="MDUX01000028">
    <property type="protein sequence ID" value="KAF7599114.1"/>
    <property type="molecule type" value="Genomic_DNA"/>
</dbReference>
<dbReference type="Gene3D" id="3.40.50.720">
    <property type="entry name" value="NAD(P)-binding Rossmann-like Domain"/>
    <property type="match status" value="1"/>
</dbReference>
<protein>
    <submittedName>
        <fullName evidence="5">Short-chain dehydrogenase</fullName>
    </submittedName>
</protein>
<evidence type="ECO:0000259" key="3">
    <source>
        <dbReference type="SMART" id="SM00822"/>
    </source>
</evidence>
<evidence type="ECO:0000313" key="7">
    <source>
        <dbReference type="Proteomes" id="UP000623509"/>
    </source>
</evidence>
<reference evidence="5 6" key="2">
    <citation type="submission" date="2017-07" db="EMBL/GenBank/DDBJ databases">
        <title>Candidatus Dactylopiibacterium carminicum, a nitrogen-fixing symbiont of the cochineal insect Dactylopius coccus and Dactylopius opuntiae (Hemiptera: Coccoidea: Dactylopiidae).</title>
        <authorList>
            <person name="Vera A."/>
        </authorList>
    </citation>
    <scope>NUCLEOTIDE SEQUENCE [LARGE SCALE GENOMIC DNA]</scope>
    <source>
        <strain evidence="5 6">NFDCM</strain>
    </source>
</reference>
<gene>
    <name evidence="4" type="ORF">BGI27_09815</name>
    <name evidence="5" type="ORF">CGU29_08755</name>
</gene>
<dbReference type="Proteomes" id="UP000623509">
    <property type="component" value="Unassembled WGS sequence"/>
</dbReference>
<dbReference type="PANTHER" id="PTHR44196">
    <property type="entry name" value="DEHYDROGENASE/REDUCTASE SDR FAMILY MEMBER 7B"/>
    <property type="match status" value="1"/>
</dbReference>
<sequence length="251" mass="27220">MPNRVIWITGASGSIGAALAEAYAGVGVHLVLQGRDEARLSDLMDRCKARGAEVSLWLVDLCDLVAMRRWLAEADTPDLLIANAGRNTHVGPNGEPEPWSKVEALLDVNLRAVMALVHGVLPGMRKRGSGQIALVSSLAGYFGLPMTPAYSASKAAVKAYGEALRGWLAPEGVRVSVIMPGYVASPMCHAMPGPKPFLWPPERAAQVILRGLARNRARIVFPRLLAWGCWWLAVLPPALSCRILRWLDYRA</sequence>
<evidence type="ECO:0000256" key="2">
    <source>
        <dbReference type="ARBA" id="ARBA00023002"/>
    </source>
</evidence>
<dbReference type="EMBL" id="NMRN01000022">
    <property type="protein sequence ID" value="PAS93125.1"/>
    <property type="molecule type" value="Genomic_DNA"/>
</dbReference>
<dbReference type="OrthoDB" id="9797538at2"/>
<accession>A0A272ESP5</accession>
<name>A0A272ESP5_9RHOO</name>
<evidence type="ECO:0000313" key="4">
    <source>
        <dbReference type="EMBL" id="KAF7599114.1"/>
    </source>
</evidence>
<dbReference type="Pfam" id="PF00106">
    <property type="entry name" value="adh_short"/>
    <property type="match status" value="1"/>
</dbReference>
<dbReference type="PRINTS" id="PR00081">
    <property type="entry name" value="GDHRDH"/>
</dbReference>
<evidence type="ECO:0000256" key="1">
    <source>
        <dbReference type="ARBA" id="ARBA00006484"/>
    </source>
</evidence>
<dbReference type="GO" id="GO:0016020">
    <property type="term" value="C:membrane"/>
    <property type="evidence" value="ECO:0007669"/>
    <property type="project" value="TreeGrafter"/>
</dbReference>
<comment type="caution">
    <text evidence="5">The sequence shown here is derived from an EMBL/GenBank/DDBJ whole genome shotgun (WGS) entry which is preliminary data.</text>
</comment>
<dbReference type="InterPro" id="IPR002347">
    <property type="entry name" value="SDR_fam"/>
</dbReference>
<dbReference type="InterPro" id="IPR036291">
    <property type="entry name" value="NAD(P)-bd_dom_sf"/>
</dbReference>
<keyword evidence="7" id="KW-1185">Reference proteome</keyword>
<dbReference type="InterPro" id="IPR057326">
    <property type="entry name" value="KR_dom"/>
</dbReference>
<reference evidence="4 7" key="1">
    <citation type="submission" date="2016-08" db="EMBL/GenBank/DDBJ databases">
        <title>Candidatus Dactylopiibacterium carminicum genome sequence.</title>
        <authorList>
            <person name="Ramirez-Puebla S.T."/>
            <person name="Ormeno-Orrillo E."/>
            <person name="Vera-Ponce De Leon A."/>
            <person name="Luis L."/>
            <person name="Sanchez-Flores A."/>
            <person name="Monica R."/>
            <person name="Martinez-Romero E."/>
        </authorList>
    </citation>
    <scope>NUCLEOTIDE SEQUENCE [LARGE SCALE GENOMIC DNA]</scope>
    <source>
        <strain evidence="4">END1</strain>
    </source>
</reference>
<dbReference type="Proteomes" id="UP000216107">
    <property type="component" value="Unassembled WGS sequence"/>
</dbReference>
<organism evidence="5 6">
    <name type="scientific">Candidatus Dactylopiibacterium carminicum</name>
    <dbReference type="NCBI Taxonomy" id="857335"/>
    <lineage>
        <taxon>Bacteria</taxon>
        <taxon>Pseudomonadati</taxon>
        <taxon>Pseudomonadota</taxon>
        <taxon>Betaproteobacteria</taxon>
        <taxon>Rhodocyclales</taxon>
        <taxon>Rhodocyclaceae</taxon>
        <taxon>Candidatus Dactylopiibacterium</taxon>
    </lineage>
</organism>
<evidence type="ECO:0000313" key="6">
    <source>
        <dbReference type="Proteomes" id="UP000216107"/>
    </source>
</evidence>
<evidence type="ECO:0000313" key="5">
    <source>
        <dbReference type="EMBL" id="PAS93125.1"/>
    </source>
</evidence>
<dbReference type="SUPFAM" id="SSF51735">
    <property type="entry name" value="NAD(P)-binding Rossmann-fold domains"/>
    <property type="match status" value="1"/>
</dbReference>
<dbReference type="InterPro" id="IPR020904">
    <property type="entry name" value="Sc_DH/Rdtase_CS"/>
</dbReference>
<comment type="similarity">
    <text evidence="1">Belongs to the short-chain dehydrogenases/reductases (SDR) family.</text>
</comment>
<proteinExistence type="inferred from homology"/>
<dbReference type="PROSITE" id="PS00061">
    <property type="entry name" value="ADH_SHORT"/>
    <property type="match status" value="1"/>
</dbReference>
<dbReference type="PANTHER" id="PTHR44196:SF1">
    <property type="entry name" value="DEHYDROGENASE_REDUCTASE SDR FAMILY MEMBER 7B"/>
    <property type="match status" value="1"/>
</dbReference>
<keyword evidence="2" id="KW-0560">Oxidoreductase</keyword>
<dbReference type="GO" id="GO:0016491">
    <property type="term" value="F:oxidoreductase activity"/>
    <property type="evidence" value="ECO:0007669"/>
    <property type="project" value="UniProtKB-KW"/>
</dbReference>
<dbReference type="AlphaFoldDB" id="A0A272ESP5"/>
<feature type="domain" description="Ketoreductase" evidence="3">
    <location>
        <begin position="4"/>
        <end position="186"/>
    </location>
</feature>
<dbReference type="SMART" id="SM00822">
    <property type="entry name" value="PKS_KR"/>
    <property type="match status" value="1"/>
</dbReference>